<proteinExistence type="inferred from homology"/>
<feature type="transmembrane region" description="Helical" evidence="6">
    <location>
        <begin position="22"/>
        <end position="46"/>
    </location>
</feature>
<evidence type="ECO:0000256" key="5">
    <source>
        <dbReference type="ARBA" id="ARBA00023136"/>
    </source>
</evidence>
<comment type="similarity">
    <text evidence="2">Belongs to the DsbD family.</text>
</comment>
<evidence type="ECO:0000256" key="3">
    <source>
        <dbReference type="ARBA" id="ARBA00022692"/>
    </source>
</evidence>
<keyword evidence="4 6" id="KW-1133">Transmembrane helix</keyword>
<evidence type="ECO:0000256" key="1">
    <source>
        <dbReference type="ARBA" id="ARBA00004141"/>
    </source>
</evidence>
<reference evidence="8 9" key="1">
    <citation type="submission" date="2017-09" db="EMBL/GenBank/DDBJ databases">
        <title>Bacterial strain isolated from the female urinary microbiota.</title>
        <authorList>
            <person name="Thomas-White K."/>
            <person name="Kumar N."/>
            <person name="Forster S."/>
            <person name="Putonti C."/>
            <person name="Lawley T."/>
            <person name="Wolfe A.J."/>
        </authorList>
    </citation>
    <scope>NUCLEOTIDE SEQUENCE [LARGE SCALE GENOMIC DNA]</scope>
    <source>
        <strain evidence="8 9">UMB1301</strain>
    </source>
</reference>
<dbReference type="GO" id="GO:0016020">
    <property type="term" value="C:membrane"/>
    <property type="evidence" value="ECO:0007669"/>
    <property type="project" value="UniProtKB-SubCell"/>
</dbReference>
<dbReference type="RefSeq" id="WP_102238495.1">
    <property type="nucleotide sequence ID" value="NZ_PNHK01000002.1"/>
</dbReference>
<dbReference type="Pfam" id="PF02683">
    <property type="entry name" value="DsbD_TM"/>
    <property type="match status" value="1"/>
</dbReference>
<feature type="transmembrane region" description="Helical" evidence="6">
    <location>
        <begin position="104"/>
        <end position="124"/>
    </location>
</feature>
<feature type="transmembrane region" description="Helical" evidence="6">
    <location>
        <begin position="224"/>
        <end position="244"/>
    </location>
</feature>
<protein>
    <submittedName>
        <fullName evidence="8">Cytochrome C biogenesis protein ResC</fullName>
    </submittedName>
</protein>
<dbReference type="PANTHER" id="PTHR31272">
    <property type="entry name" value="CYTOCHROME C-TYPE BIOGENESIS PROTEIN HI_1454-RELATED"/>
    <property type="match status" value="1"/>
</dbReference>
<dbReference type="GO" id="GO:0017004">
    <property type="term" value="P:cytochrome complex assembly"/>
    <property type="evidence" value="ECO:0007669"/>
    <property type="project" value="InterPro"/>
</dbReference>
<accession>A0A2N6VMU1</accession>
<comment type="subcellular location">
    <subcellularLocation>
        <location evidence="1">Membrane</location>
        <topology evidence="1">Multi-pass membrane protein</topology>
    </subcellularLocation>
</comment>
<dbReference type="EMBL" id="PNHK01000002">
    <property type="protein sequence ID" value="PMD05461.1"/>
    <property type="molecule type" value="Genomic_DNA"/>
</dbReference>
<feature type="transmembrane region" description="Helical" evidence="6">
    <location>
        <begin position="67"/>
        <end position="92"/>
    </location>
</feature>
<evidence type="ECO:0000256" key="6">
    <source>
        <dbReference type="SAM" id="Phobius"/>
    </source>
</evidence>
<name>A0A2N6VMU1_9MICO</name>
<dbReference type="InterPro" id="IPR051790">
    <property type="entry name" value="Cytochrome_c-biogenesis_DsbD"/>
</dbReference>
<dbReference type="Proteomes" id="UP000235598">
    <property type="component" value="Unassembled WGS sequence"/>
</dbReference>
<evidence type="ECO:0000313" key="8">
    <source>
        <dbReference type="EMBL" id="PMD05461.1"/>
    </source>
</evidence>
<dbReference type="OrthoDB" id="9803065at2"/>
<organism evidence="8 9">
    <name type="scientific">Brevibacterium paucivorans</name>
    <dbReference type="NCBI Taxonomy" id="170994"/>
    <lineage>
        <taxon>Bacteria</taxon>
        <taxon>Bacillati</taxon>
        <taxon>Actinomycetota</taxon>
        <taxon>Actinomycetes</taxon>
        <taxon>Micrococcales</taxon>
        <taxon>Brevibacteriaceae</taxon>
        <taxon>Brevibacterium</taxon>
    </lineage>
</organism>
<comment type="caution">
    <text evidence="8">The sequence shown here is derived from an EMBL/GenBank/DDBJ whole genome shotgun (WGS) entry which is preliminary data.</text>
</comment>
<evidence type="ECO:0000256" key="4">
    <source>
        <dbReference type="ARBA" id="ARBA00022989"/>
    </source>
</evidence>
<dbReference type="AlphaFoldDB" id="A0A2N6VMU1"/>
<feature type="transmembrane region" description="Helical" evidence="6">
    <location>
        <begin position="182"/>
        <end position="204"/>
    </location>
</feature>
<sequence>MPVNLIASTGQSFADTVLNGPILLAMAVALLAGLVSFLSPCILPLVPGYVGYVTGLTGTHVKDKKTWTVLAGVGLFILGFATVFVAIGILFSGLGALVSQWIDVVTRIFGVIVVILGIAFLGGFQRLQNDVRISKRPRAGLIGAPLLGATFALGWTPCIGPTLAAVLAMSTSFGGTGNVLRGAVLTFVYCLGIGIPFLIVAFLIHKGMGKLEWVRRHQRGIVRAGGIMLIVLGLAMVTGLWNLMMSYMQLWANGFELVV</sequence>
<dbReference type="InterPro" id="IPR003834">
    <property type="entry name" value="Cyt_c_assmbl_TM_dom"/>
</dbReference>
<keyword evidence="5 6" id="KW-0472">Membrane</keyword>
<keyword evidence="3 6" id="KW-0812">Transmembrane</keyword>
<gene>
    <name evidence="8" type="ORF">CJ199_05440</name>
</gene>
<evidence type="ECO:0000259" key="7">
    <source>
        <dbReference type="Pfam" id="PF02683"/>
    </source>
</evidence>
<evidence type="ECO:0000313" key="9">
    <source>
        <dbReference type="Proteomes" id="UP000235598"/>
    </source>
</evidence>
<dbReference type="PANTHER" id="PTHR31272:SF4">
    <property type="entry name" value="CYTOCHROME C-TYPE BIOGENESIS PROTEIN HI_1454-RELATED"/>
    <property type="match status" value="1"/>
</dbReference>
<feature type="domain" description="Cytochrome C biogenesis protein transmembrane" evidence="7">
    <location>
        <begin position="23"/>
        <end position="237"/>
    </location>
</feature>
<feature type="transmembrane region" description="Helical" evidence="6">
    <location>
        <begin position="145"/>
        <end position="170"/>
    </location>
</feature>
<evidence type="ECO:0000256" key="2">
    <source>
        <dbReference type="ARBA" id="ARBA00006143"/>
    </source>
</evidence>